<feature type="coiled-coil region" evidence="1">
    <location>
        <begin position="420"/>
        <end position="587"/>
    </location>
</feature>
<feature type="region of interest" description="Disordered" evidence="2">
    <location>
        <begin position="83"/>
        <end position="188"/>
    </location>
</feature>
<organism evidence="3 4">
    <name type="scientific">Cuscuta europaea</name>
    <name type="common">European dodder</name>
    <dbReference type="NCBI Taxonomy" id="41803"/>
    <lineage>
        <taxon>Eukaryota</taxon>
        <taxon>Viridiplantae</taxon>
        <taxon>Streptophyta</taxon>
        <taxon>Embryophyta</taxon>
        <taxon>Tracheophyta</taxon>
        <taxon>Spermatophyta</taxon>
        <taxon>Magnoliopsida</taxon>
        <taxon>eudicotyledons</taxon>
        <taxon>Gunneridae</taxon>
        <taxon>Pentapetalae</taxon>
        <taxon>asterids</taxon>
        <taxon>lamiids</taxon>
        <taxon>Solanales</taxon>
        <taxon>Convolvulaceae</taxon>
        <taxon>Cuscuteae</taxon>
        <taxon>Cuscuta</taxon>
        <taxon>Cuscuta subgen. Cuscuta</taxon>
    </lineage>
</organism>
<gene>
    <name evidence="3" type="ORF">CEURO_LOCUS15252</name>
</gene>
<dbReference type="AlphaFoldDB" id="A0A9P0ZF71"/>
<keyword evidence="1" id="KW-0175">Coiled coil</keyword>
<sequence>MASVQVLRKQEHLEAGKKKLEEFRKKRAADRAKKTPPTNQTHPSDGGLERQALDTERLQPDSGGVGTSNTVALSASELFGSDKKYDFKENDIQQKTTSGTSDYASAGLNSDYDVPFSISESSHSKVPEFKGNDISKALTPENHSDHHQTKDDHDREARSFASESASDHSADNTSLPSFSNSGRASSNSEYDGLYRIGSGSNKSSLKDLSAVNSSTSHTLQNDSLENTASSHLPERPSFTDHWGQTFASHRDSISPVASLTDFSSQAGQKDGAFQHNYSVLHDTANRQFHGSATSIGNNSTPLASGAAYGSFRFDGQSSYNNAQISPPSTGIAARRPRSSFLDSISISRVSAAHSGNAETVNADTSSSKVHPLDNLVSSTSERFMNSLDASGNGTDMFKYAFAKSVETNHSIHPQNQNEDFAALEQHIEDLTQEKFSLQRALEASRTLAESLAAENSALTDSYNQQGGVVNQLKADMEALQEEIKGNLAELEAVKAHYANVLLECSAADERSKLLASEVISLEEKALRLRSNELKLERELEKSQAQVSSFKKKIASLEKERQDLHSTVDALQEENKLLLSKLRKASASGKFGDTTRSSPNKIDVSTSTQDLDNCEGVTTVMDDPNMGGQAAAFSAEAPNFPFIFDGGQLSFEGSAVSIPPDQIRMIQNINILVSELALEKVELMKAFSAESSECSKLKELNKELTRKLEAQTQRLELLTAQSMATDNVPLRQPDRAFHENPTTYADEGDEVVERVLGWIMKLFPGGPSRRRTSKLL</sequence>
<reference evidence="3" key="1">
    <citation type="submission" date="2022-07" db="EMBL/GenBank/DDBJ databases">
        <authorList>
            <person name="Macas J."/>
            <person name="Novak P."/>
            <person name="Neumann P."/>
        </authorList>
    </citation>
    <scope>NUCLEOTIDE SEQUENCE</scope>
</reference>
<feature type="compositionally biased region" description="Basic and acidic residues" evidence="2">
    <location>
        <begin position="8"/>
        <end position="33"/>
    </location>
</feature>
<name>A0A9P0ZF71_CUSEU</name>
<dbReference type="PANTHER" id="PTHR47490">
    <property type="entry name" value="PROTEIN BLISTER"/>
    <property type="match status" value="1"/>
</dbReference>
<comment type="caution">
    <text evidence="3">The sequence shown here is derived from an EMBL/GenBank/DDBJ whole genome shotgun (WGS) entry which is preliminary data.</text>
</comment>
<evidence type="ECO:0000313" key="3">
    <source>
        <dbReference type="EMBL" id="CAH9101156.1"/>
    </source>
</evidence>
<dbReference type="Gene3D" id="1.10.287.1490">
    <property type="match status" value="1"/>
</dbReference>
<evidence type="ECO:0000256" key="2">
    <source>
        <dbReference type="SAM" id="MobiDB-lite"/>
    </source>
</evidence>
<feature type="compositionally biased region" description="Basic and acidic residues" evidence="2">
    <location>
        <begin position="47"/>
        <end position="59"/>
    </location>
</feature>
<feature type="compositionally biased region" description="Basic and acidic residues" evidence="2">
    <location>
        <begin position="142"/>
        <end position="158"/>
    </location>
</feature>
<proteinExistence type="predicted"/>
<feature type="compositionally biased region" description="Polar residues" evidence="2">
    <location>
        <begin position="93"/>
        <end position="103"/>
    </location>
</feature>
<evidence type="ECO:0000256" key="1">
    <source>
        <dbReference type="SAM" id="Coils"/>
    </source>
</evidence>
<feature type="compositionally biased region" description="Low complexity" evidence="2">
    <location>
        <begin position="177"/>
        <end position="188"/>
    </location>
</feature>
<keyword evidence="4" id="KW-1185">Reference proteome</keyword>
<accession>A0A9P0ZF71</accession>
<dbReference type="GO" id="GO:0040008">
    <property type="term" value="P:regulation of growth"/>
    <property type="evidence" value="ECO:0007669"/>
    <property type="project" value="InterPro"/>
</dbReference>
<feature type="coiled-coil region" evidence="1">
    <location>
        <begin position="693"/>
        <end position="720"/>
    </location>
</feature>
<protein>
    <submittedName>
        <fullName evidence="3">Uncharacterized protein</fullName>
    </submittedName>
</protein>
<feature type="compositionally biased region" description="Polar residues" evidence="2">
    <location>
        <begin position="593"/>
        <end position="608"/>
    </location>
</feature>
<feature type="compositionally biased region" description="Basic and acidic residues" evidence="2">
    <location>
        <begin position="83"/>
        <end position="92"/>
    </location>
</feature>
<dbReference type="EMBL" id="CAMAPE010000038">
    <property type="protein sequence ID" value="CAH9101156.1"/>
    <property type="molecule type" value="Genomic_DNA"/>
</dbReference>
<feature type="compositionally biased region" description="Basic and acidic residues" evidence="2">
    <location>
        <begin position="122"/>
        <end position="133"/>
    </location>
</feature>
<feature type="region of interest" description="Disordered" evidence="2">
    <location>
        <begin position="588"/>
        <end position="608"/>
    </location>
</feature>
<dbReference type="Proteomes" id="UP001152484">
    <property type="component" value="Unassembled WGS sequence"/>
</dbReference>
<dbReference type="InterPro" id="IPR044194">
    <property type="entry name" value="BLISTER"/>
</dbReference>
<dbReference type="PANTHER" id="PTHR47490:SF2">
    <property type="entry name" value="PROTEIN BLISTER"/>
    <property type="match status" value="1"/>
</dbReference>
<dbReference type="OrthoDB" id="2019993at2759"/>
<evidence type="ECO:0000313" key="4">
    <source>
        <dbReference type="Proteomes" id="UP001152484"/>
    </source>
</evidence>
<feature type="region of interest" description="Disordered" evidence="2">
    <location>
        <begin position="1"/>
        <end position="69"/>
    </location>
</feature>